<accession>A0A4Q9MHV6</accession>
<evidence type="ECO:0000313" key="2">
    <source>
        <dbReference type="EMBL" id="TBU26467.1"/>
    </source>
</evidence>
<evidence type="ECO:0000256" key="1">
    <source>
        <dbReference type="SAM" id="MobiDB-lite"/>
    </source>
</evidence>
<gene>
    <name evidence="2" type="ORF">BD311DRAFT_445089</name>
</gene>
<reference evidence="2" key="1">
    <citation type="submission" date="2019-01" db="EMBL/GenBank/DDBJ databases">
        <title>Draft genome sequences of three monokaryotic isolates of the white-rot basidiomycete fungus Dichomitus squalens.</title>
        <authorList>
            <consortium name="DOE Joint Genome Institute"/>
            <person name="Lopez S.C."/>
            <person name="Andreopoulos B."/>
            <person name="Pangilinan J."/>
            <person name="Lipzen A."/>
            <person name="Riley R."/>
            <person name="Ahrendt S."/>
            <person name="Ng V."/>
            <person name="Barry K."/>
            <person name="Daum C."/>
            <person name="Grigoriev I.V."/>
            <person name="Hilden K.S."/>
            <person name="Makela M.R."/>
            <person name="de Vries R.P."/>
        </authorList>
    </citation>
    <scope>NUCLEOTIDE SEQUENCE [LARGE SCALE GENOMIC DNA]</scope>
    <source>
        <strain evidence="2">OM18370.1</strain>
    </source>
</reference>
<dbReference type="Proteomes" id="UP000292957">
    <property type="component" value="Unassembled WGS sequence"/>
</dbReference>
<organism evidence="2">
    <name type="scientific">Dichomitus squalens</name>
    <dbReference type="NCBI Taxonomy" id="114155"/>
    <lineage>
        <taxon>Eukaryota</taxon>
        <taxon>Fungi</taxon>
        <taxon>Dikarya</taxon>
        <taxon>Basidiomycota</taxon>
        <taxon>Agaricomycotina</taxon>
        <taxon>Agaricomycetes</taxon>
        <taxon>Polyporales</taxon>
        <taxon>Polyporaceae</taxon>
        <taxon>Dichomitus</taxon>
    </lineage>
</organism>
<dbReference type="EMBL" id="ML143445">
    <property type="protein sequence ID" value="TBU26467.1"/>
    <property type="molecule type" value="Genomic_DNA"/>
</dbReference>
<feature type="region of interest" description="Disordered" evidence="1">
    <location>
        <begin position="1"/>
        <end position="44"/>
    </location>
</feature>
<dbReference type="AlphaFoldDB" id="A0A4Q9MHV6"/>
<name>A0A4Q9MHV6_9APHY</name>
<proteinExistence type="predicted"/>
<protein>
    <submittedName>
        <fullName evidence="2">Uncharacterized protein</fullName>
    </submittedName>
</protein>
<sequence>MRTDMNSPSLLRPRSPHACQSSRRSQDRTGPIHASSSGNEVGEAVVTGLKQSERRAPGTTVLGLSRQTASINDFEAWSYIGGRDLERSAREIA</sequence>